<accession>A0A4U1CKH5</accession>
<dbReference type="AlphaFoldDB" id="A0A4U1CKH5"/>
<evidence type="ECO:0008006" key="3">
    <source>
        <dbReference type="Google" id="ProtNLM"/>
    </source>
</evidence>
<evidence type="ECO:0000313" key="1">
    <source>
        <dbReference type="EMBL" id="TKC07156.1"/>
    </source>
</evidence>
<evidence type="ECO:0000313" key="2">
    <source>
        <dbReference type="Proteomes" id="UP000307244"/>
    </source>
</evidence>
<protein>
    <recommendedName>
        <fullName evidence="3">Lipoprotein</fullName>
    </recommendedName>
</protein>
<keyword evidence="2" id="KW-1185">Reference proteome</keyword>
<organism evidence="1 2">
    <name type="scientific">Pedobacter frigoris</name>
    <dbReference type="NCBI Taxonomy" id="2571272"/>
    <lineage>
        <taxon>Bacteria</taxon>
        <taxon>Pseudomonadati</taxon>
        <taxon>Bacteroidota</taxon>
        <taxon>Sphingobacteriia</taxon>
        <taxon>Sphingobacteriales</taxon>
        <taxon>Sphingobacteriaceae</taxon>
        <taxon>Pedobacter</taxon>
    </lineage>
</organism>
<proteinExistence type="predicted"/>
<reference evidence="1 2" key="1">
    <citation type="submission" date="2019-04" db="EMBL/GenBank/DDBJ databases">
        <title>Pedobacter sp. RP-3-15 sp. nov., isolated from Arctic soil.</title>
        <authorList>
            <person name="Dahal R.H."/>
            <person name="Kim D.-U."/>
        </authorList>
    </citation>
    <scope>NUCLEOTIDE SEQUENCE [LARGE SCALE GENOMIC DNA]</scope>
    <source>
        <strain evidence="1 2">RP-3-15</strain>
    </source>
</reference>
<gene>
    <name evidence="1" type="ORF">FA047_07815</name>
</gene>
<dbReference type="PROSITE" id="PS51257">
    <property type="entry name" value="PROKAR_LIPOPROTEIN"/>
    <property type="match status" value="1"/>
</dbReference>
<sequence>MKPSTLLIALIAFFIISCNNENRSPAVSDTTEMIAEDTTFTATIPVIKKNTECYQFVKNKDTVSMTLNIEGEELTGDLNYKWFEKDRNSCTFAGELKGDTIIAEYLFDAEGMRSVRDVVFIRKDGKLYEGFGHTTEKVGKVVFTDRSQLKFGDAVVLSKVPCN</sequence>
<dbReference type="EMBL" id="SWBQ01000002">
    <property type="protein sequence ID" value="TKC07156.1"/>
    <property type="molecule type" value="Genomic_DNA"/>
</dbReference>
<dbReference type="Proteomes" id="UP000307244">
    <property type="component" value="Unassembled WGS sequence"/>
</dbReference>
<dbReference type="RefSeq" id="WP_136835423.1">
    <property type="nucleotide sequence ID" value="NZ_SWBQ01000002.1"/>
</dbReference>
<name>A0A4U1CKH5_9SPHI</name>
<comment type="caution">
    <text evidence="1">The sequence shown here is derived from an EMBL/GenBank/DDBJ whole genome shotgun (WGS) entry which is preliminary data.</text>
</comment>
<dbReference type="OrthoDB" id="794403at2"/>